<dbReference type="AlphaFoldDB" id="A0A917BJR9"/>
<accession>A0A917BJR9</accession>
<name>A0A917BJR9_9ACTN</name>
<evidence type="ECO:0000313" key="2">
    <source>
        <dbReference type="Proteomes" id="UP000649179"/>
    </source>
</evidence>
<gene>
    <name evidence="1" type="ORF">GCM10011519_15100</name>
</gene>
<evidence type="ECO:0008006" key="3">
    <source>
        <dbReference type="Google" id="ProtNLM"/>
    </source>
</evidence>
<protein>
    <recommendedName>
        <fullName evidence="3">Glutamyl-tRNA amidotransferase</fullName>
    </recommendedName>
</protein>
<dbReference type="Gene3D" id="1.10.1510.10">
    <property type="entry name" value="Uncharacterised protein YqeY/AIM41 PF09424, N-terminal domain"/>
    <property type="match status" value="1"/>
</dbReference>
<evidence type="ECO:0000313" key="1">
    <source>
        <dbReference type="EMBL" id="GGF42231.1"/>
    </source>
</evidence>
<reference evidence="1" key="1">
    <citation type="journal article" date="2014" name="Int. J. Syst. Evol. Microbiol.">
        <title>Complete genome sequence of Corynebacterium casei LMG S-19264T (=DSM 44701T), isolated from a smear-ripened cheese.</title>
        <authorList>
            <consortium name="US DOE Joint Genome Institute (JGI-PGF)"/>
            <person name="Walter F."/>
            <person name="Albersmeier A."/>
            <person name="Kalinowski J."/>
            <person name="Ruckert C."/>
        </authorList>
    </citation>
    <scope>NUCLEOTIDE SEQUENCE</scope>
    <source>
        <strain evidence="1">CGMCC 1.16067</strain>
    </source>
</reference>
<organism evidence="1 2">
    <name type="scientific">Marmoricola endophyticus</name>
    <dbReference type="NCBI Taxonomy" id="2040280"/>
    <lineage>
        <taxon>Bacteria</taxon>
        <taxon>Bacillati</taxon>
        <taxon>Actinomycetota</taxon>
        <taxon>Actinomycetes</taxon>
        <taxon>Propionibacteriales</taxon>
        <taxon>Nocardioidaceae</taxon>
        <taxon>Marmoricola</taxon>
    </lineage>
</organism>
<sequence>MSSSLRERLRSALLEARRARDRDLADALRTCLAAIDNAEAVPVVSPGSSAVETSPLGVGTTEAARRALSVDDQAQVVRGELDDLREASATYDAHGRLDRASASRRVAAAVADLLGDTA</sequence>
<keyword evidence="2" id="KW-1185">Reference proteome</keyword>
<comment type="caution">
    <text evidence="1">The sequence shown here is derived from an EMBL/GenBank/DDBJ whole genome shotgun (WGS) entry which is preliminary data.</text>
</comment>
<dbReference type="InterPro" id="IPR042184">
    <property type="entry name" value="YqeY/Aim41_N"/>
</dbReference>
<dbReference type="Proteomes" id="UP000649179">
    <property type="component" value="Unassembled WGS sequence"/>
</dbReference>
<proteinExistence type="predicted"/>
<reference evidence="1" key="2">
    <citation type="submission" date="2020-09" db="EMBL/GenBank/DDBJ databases">
        <authorList>
            <person name="Sun Q."/>
            <person name="Zhou Y."/>
        </authorList>
    </citation>
    <scope>NUCLEOTIDE SEQUENCE</scope>
    <source>
        <strain evidence="1">CGMCC 1.16067</strain>
    </source>
</reference>
<dbReference type="EMBL" id="BMKQ01000001">
    <property type="protein sequence ID" value="GGF42231.1"/>
    <property type="molecule type" value="Genomic_DNA"/>
</dbReference>